<keyword evidence="3" id="KW-1185">Reference proteome</keyword>
<evidence type="ECO:0000313" key="2">
    <source>
        <dbReference type="EMBL" id="AXC48644.1"/>
    </source>
</evidence>
<proteinExistence type="predicted"/>
<keyword evidence="1" id="KW-0472">Membrane</keyword>
<dbReference type="KEGG" id="pars:DRW48_02110"/>
<evidence type="ECO:0000256" key="1">
    <source>
        <dbReference type="SAM" id="Phobius"/>
    </source>
</evidence>
<evidence type="ECO:0000313" key="3">
    <source>
        <dbReference type="Proteomes" id="UP000252023"/>
    </source>
</evidence>
<protein>
    <recommendedName>
        <fullName evidence="4">YIP1 family protein</fullName>
    </recommendedName>
</protein>
<dbReference type="AlphaFoldDB" id="A0A344PGY9"/>
<feature type="transmembrane region" description="Helical" evidence="1">
    <location>
        <begin position="113"/>
        <end position="132"/>
    </location>
</feature>
<evidence type="ECO:0008006" key="4">
    <source>
        <dbReference type="Google" id="ProtNLM"/>
    </source>
</evidence>
<feature type="transmembrane region" description="Helical" evidence="1">
    <location>
        <begin position="76"/>
        <end position="101"/>
    </location>
</feature>
<organism evidence="2 3">
    <name type="scientific">Paracoccus suum</name>
    <dbReference type="NCBI Taxonomy" id="2259340"/>
    <lineage>
        <taxon>Bacteria</taxon>
        <taxon>Pseudomonadati</taxon>
        <taxon>Pseudomonadota</taxon>
        <taxon>Alphaproteobacteria</taxon>
        <taxon>Rhodobacterales</taxon>
        <taxon>Paracoccaceae</taxon>
        <taxon>Paracoccus</taxon>
    </lineage>
</organism>
<reference evidence="3" key="1">
    <citation type="submission" date="2018-07" db="EMBL/GenBank/DDBJ databases">
        <title>Genome sequencing of Paracoccus sp. SC2-6.</title>
        <authorList>
            <person name="Heo J."/>
            <person name="Kim S.-J."/>
            <person name="Kwon S.-W."/>
        </authorList>
    </citation>
    <scope>NUCLEOTIDE SEQUENCE [LARGE SCALE GENOMIC DNA]</scope>
    <source>
        <strain evidence="3">SC2-6</strain>
    </source>
</reference>
<dbReference type="EMBL" id="CP030918">
    <property type="protein sequence ID" value="AXC48644.1"/>
    <property type="molecule type" value="Genomic_DNA"/>
</dbReference>
<accession>A0A344PGY9</accession>
<keyword evidence="1" id="KW-0812">Transmembrane</keyword>
<sequence length="170" mass="17583">MRPAPPRAARGLAPRVLESWFAPGRVVRGLRGMPEGALLALLLAALLVFLIAQAPGHARAAALDPGIPLGPRLAGAGLAVMFLMPLAAYGAAQALSWLLRLGGWVLHPADSRLALFWALLAVAPAMLLAGLTEGLVGPGPALTATRLLAGTGFLFIWLSGVRALIERPGK</sequence>
<dbReference type="Proteomes" id="UP000252023">
    <property type="component" value="Chromosome"/>
</dbReference>
<gene>
    <name evidence="2" type="ORF">DRW48_02110</name>
</gene>
<keyword evidence="1" id="KW-1133">Transmembrane helix</keyword>
<dbReference type="RefSeq" id="WP_114074963.1">
    <property type="nucleotide sequence ID" value="NZ_CP030918.1"/>
</dbReference>
<feature type="transmembrane region" description="Helical" evidence="1">
    <location>
        <begin position="144"/>
        <end position="165"/>
    </location>
</feature>
<name>A0A344PGY9_9RHOB</name>
<dbReference type="OrthoDB" id="7771437at2"/>